<dbReference type="InterPro" id="IPR055528">
    <property type="entry name" value="DUF7102"/>
</dbReference>
<feature type="domain" description="SAM-like" evidence="3">
    <location>
        <begin position="867"/>
        <end position="941"/>
    </location>
</feature>
<feature type="region of interest" description="Disordered" evidence="1">
    <location>
        <begin position="262"/>
        <end position="285"/>
    </location>
</feature>
<dbReference type="RefSeq" id="XP_009154551.1">
    <property type="nucleotide sequence ID" value="XM_009156303.1"/>
</dbReference>
<dbReference type="OrthoDB" id="3647246at2759"/>
<dbReference type="Proteomes" id="UP000007304">
    <property type="component" value="Unassembled WGS sequence"/>
</dbReference>
<dbReference type="Pfam" id="PF23395">
    <property type="entry name" value="SAM_6"/>
    <property type="match status" value="1"/>
</dbReference>
<evidence type="ECO:0000313" key="5">
    <source>
        <dbReference type="Proteomes" id="UP000007304"/>
    </source>
</evidence>
<dbReference type="OMA" id="RAGMNAY"/>
<gene>
    <name evidence="4" type="ORF">HMPREF1120_02266</name>
</gene>
<evidence type="ECO:0000256" key="1">
    <source>
        <dbReference type="SAM" id="MobiDB-lite"/>
    </source>
</evidence>
<protein>
    <submittedName>
        <fullName evidence="4">Uncharacterized protein</fullName>
    </submittedName>
</protein>
<dbReference type="InterPro" id="IPR057559">
    <property type="entry name" value="SAM_6"/>
</dbReference>
<dbReference type="HOGENOM" id="CLU_005396_1_0_1"/>
<feature type="region of interest" description="Disordered" evidence="1">
    <location>
        <begin position="221"/>
        <end position="242"/>
    </location>
</feature>
<sequence>MSVPSVLEYARFHGLATDHRSENLLVHLRHVSLSPEQETTADHALLLDTVLGTLASPVDEPRLQLGHRETRLLSESINDVRPAIDWDVILPDPYRWRKLRIEEPLLATDHDLEVAAFRRDAARRFDPRVLLNNSVSLLSPPDGQFNDEWTDIDGDQSLNDIQRRLKNERLQVTRETLKILAEARYPKATKDEREALANAEAPRKPQLPPLSPVLAIEESLPEGFSPPATEPNIDLPPADETGVDEHPLAVEEATEEQVLAFSEASSDDLLSNDSEPTRAGHGNTPSARIEIDLTLMDSSPLSVQDARLNPRSTQADPTDGSPGRPMVDHQSEFFQQGLSSPKEPASTTVTADCSRSHFLFESKHDASRQPSPNWLDCQSAGLKGDSDDDIDSVFLIMAEQANEEMESRLNRGINGLSQACTKIPTPSIDSSPEGVVHVPSKSEFLARHLDLVCLGTSDPPVPQNDKTVDQSVIPPDYTYLSLEETVDDCQYFPEAGGASGDVIRSEQLLWKQPGLRILDDDESSDDELQEDTDLAALVSNPTQSLIPQKRAGGARSSPSAPMKALVGNNESEMPKKPALKRNVTESASVFSVSSALESFLDLRGSKFNSSGQPSRPSMDELPDDPIESTQPRRQQEIGPLAPSLAEQNEQFHTPRVLVPATPLLPNTAINSQLPTPSILEWQRTVIVDTALLQTHRTLTTYMTRQGADQLTIIYRDLTSTRRRDQKLHSPVPDIIFNLRAAITFTHFQDLTQKGLPGQGEAGDRSIIQGKILRLLQEFDNVFVLVTLESHNATFPQAACNTINQFSGFCSSISTHGNQTVYPVWVLSQHRSGPDNPTMNSIVWQLIARHAFPTTPPAQGQQVCSSLIHDETLWELFLRRAGLNALAAQVVLSMLNGPVSSVPDVDQRPSLRNLVQMSPEARIDMFAELLGRKVTERLNAALDKQHP</sequence>
<organism evidence="4 5">
    <name type="scientific">Exophiala dermatitidis (strain ATCC 34100 / CBS 525.76 / NIH/UT8656)</name>
    <name type="common">Black yeast</name>
    <name type="synonym">Wangiella dermatitidis</name>
    <dbReference type="NCBI Taxonomy" id="858893"/>
    <lineage>
        <taxon>Eukaryota</taxon>
        <taxon>Fungi</taxon>
        <taxon>Dikarya</taxon>
        <taxon>Ascomycota</taxon>
        <taxon>Pezizomycotina</taxon>
        <taxon>Eurotiomycetes</taxon>
        <taxon>Chaetothyriomycetidae</taxon>
        <taxon>Chaetothyriales</taxon>
        <taxon>Herpotrichiellaceae</taxon>
        <taxon>Exophiala</taxon>
    </lineage>
</organism>
<dbReference type="eggNOG" id="ENOG502RXCE">
    <property type="taxonomic scope" value="Eukaryota"/>
</dbReference>
<dbReference type="InParanoid" id="H6BS35"/>
<feature type="region of interest" description="Disordered" evidence="1">
    <location>
        <begin position="304"/>
        <end position="328"/>
    </location>
</feature>
<evidence type="ECO:0000259" key="2">
    <source>
        <dbReference type="Pfam" id="PF23394"/>
    </source>
</evidence>
<proteinExistence type="predicted"/>
<dbReference type="VEuPathDB" id="FungiDB:HMPREF1120_02266"/>
<feature type="region of interest" description="Disordered" evidence="1">
    <location>
        <begin position="190"/>
        <end position="209"/>
    </location>
</feature>
<feature type="region of interest" description="Disordered" evidence="1">
    <location>
        <begin position="607"/>
        <end position="636"/>
    </location>
</feature>
<dbReference type="EMBL" id="JH226131">
    <property type="protein sequence ID" value="EHY54090.1"/>
    <property type="molecule type" value="Genomic_DNA"/>
</dbReference>
<dbReference type="GeneID" id="20306905"/>
<name>H6BS35_EXODN</name>
<feature type="domain" description="DUF7102" evidence="2">
    <location>
        <begin position="683"/>
        <end position="853"/>
    </location>
</feature>
<evidence type="ECO:0000313" key="4">
    <source>
        <dbReference type="EMBL" id="EHY54090.1"/>
    </source>
</evidence>
<reference evidence="4" key="1">
    <citation type="submission" date="2011-07" db="EMBL/GenBank/DDBJ databases">
        <title>The Genome Sequence of Exophiala (Wangiella) dermatitidis NIH/UT8656.</title>
        <authorList>
            <consortium name="The Broad Institute Genome Sequencing Platform"/>
            <person name="Cuomo C."/>
            <person name="Wang Z."/>
            <person name="Hunicke-Smith S."/>
            <person name="Szanislo P.J."/>
            <person name="Earl A."/>
            <person name="Young S.K."/>
            <person name="Zeng Q."/>
            <person name="Gargeya S."/>
            <person name="Fitzgerald M."/>
            <person name="Haas B."/>
            <person name="Abouelleil A."/>
            <person name="Alvarado L."/>
            <person name="Arachchi H.M."/>
            <person name="Berlin A."/>
            <person name="Brown A."/>
            <person name="Chapman S.B."/>
            <person name="Chen Z."/>
            <person name="Dunbar C."/>
            <person name="Freedman E."/>
            <person name="Gearin G."/>
            <person name="Gellesch M."/>
            <person name="Goldberg J."/>
            <person name="Griggs A."/>
            <person name="Gujja S."/>
            <person name="Heiman D."/>
            <person name="Howarth C."/>
            <person name="Larson L."/>
            <person name="Lui A."/>
            <person name="MacDonald P.J.P."/>
            <person name="Montmayeur A."/>
            <person name="Murphy C."/>
            <person name="Neiman D."/>
            <person name="Pearson M."/>
            <person name="Priest M."/>
            <person name="Roberts A."/>
            <person name="Saif S."/>
            <person name="Shea T."/>
            <person name="Shenoy N."/>
            <person name="Sisk P."/>
            <person name="Stolte C."/>
            <person name="Sykes S."/>
            <person name="Wortman J."/>
            <person name="Nusbaum C."/>
            <person name="Birren B."/>
        </authorList>
    </citation>
    <scope>NUCLEOTIDE SEQUENCE</scope>
    <source>
        <strain evidence="4">NIH/UT8656</strain>
    </source>
</reference>
<feature type="region of interest" description="Disordered" evidence="1">
    <location>
        <begin position="534"/>
        <end position="580"/>
    </location>
</feature>
<keyword evidence="5" id="KW-1185">Reference proteome</keyword>
<accession>H6BS35</accession>
<dbReference type="Pfam" id="PF23394">
    <property type="entry name" value="DUF7102"/>
    <property type="match status" value="1"/>
</dbReference>
<evidence type="ECO:0000259" key="3">
    <source>
        <dbReference type="Pfam" id="PF23395"/>
    </source>
</evidence>
<dbReference type="AlphaFoldDB" id="H6BS35"/>